<evidence type="ECO:0000256" key="9">
    <source>
        <dbReference type="ARBA" id="ARBA00023136"/>
    </source>
</evidence>
<feature type="signal peptide" evidence="12">
    <location>
        <begin position="1"/>
        <end position="24"/>
    </location>
</feature>
<evidence type="ECO:0000256" key="6">
    <source>
        <dbReference type="ARBA" id="ARBA00022801"/>
    </source>
</evidence>
<feature type="active site" description="Charge relay system" evidence="10">
    <location>
        <position position="73"/>
    </location>
</feature>
<accession>A0A316HVU8</accession>
<evidence type="ECO:0000256" key="3">
    <source>
        <dbReference type="ARBA" id="ARBA00022475"/>
    </source>
</evidence>
<dbReference type="InterPro" id="IPR036852">
    <property type="entry name" value="Peptidase_S8/S53_dom_sf"/>
</dbReference>
<dbReference type="PROSITE" id="PS51892">
    <property type="entry name" value="SUBTILASE"/>
    <property type="match status" value="1"/>
</dbReference>
<evidence type="ECO:0000259" key="13">
    <source>
        <dbReference type="Pfam" id="PF00082"/>
    </source>
</evidence>
<keyword evidence="12" id="KW-0732">Signal</keyword>
<feature type="transmembrane region" description="Helical" evidence="11">
    <location>
        <begin position="356"/>
        <end position="382"/>
    </location>
</feature>
<comment type="caution">
    <text evidence="14">The sequence shown here is derived from an EMBL/GenBank/DDBJ whole genome shotgun (WGS) entry which is preliminary data.</text>
</comment>
<sequence>MKRKVLPVLGAALALATTPLPGHAQPGVLRPGQECLGAPPGKITDVPWAQRQLAPQRVWPLTRGGGVTVGVVDTGVDAASPQLAGRVRQGLDVRNPGGKPANNDCFGHGTFVAGIIAAATAGDTLFAGMAPDATILPIRVANEAKDASAAGLAQGIRAAVDGGARVINLSASASGPTPELTAAVAYAAERDVLIVAASGNNDNDSSPTPYPATDKSVVAVGAVDQEGKRASFSLAGSHVGLVAPGVNVCSIGPGGPGQWEASGTSYAAPFVAGVAALVRAYRPKLTAAQVLHRLRATADRPPANLPSQEFGWGTVNPLAAVTAVLPEEGEAGAVVAPVPAAASFPVAPWEDRASTLLVTLGLIGAAVIVVAIGFAVVVLPAGRRRRWAPARRLDTRTDG</sequence>
<keyword evidence="6 10" id="KW-0378">Hydrolase</keyword>
<name>A0A316HVU8_9PSEU</name>
<keyword evidence="8 11" id="KW-1133">Transmembrane helix</keyword>
<dbReference type="PROSITE" id="PS00138">
    <property type="entry name" value="SUBTILASE_SER"/>
    <property type="match status" value="1"/>
</dbReference>
<dbReference type="InterPro" id="IPR015500">
    <property type="entry name" value="Peptidase_S8_subtilisin-rel"/>
</dbReference>
<feature type="chain" id="PRO_5016299454" evidence="12">
    <location>
        <begin position="25"/>
        <end position="399"/>
    </location>
</feature>
<organism evidence="14 15">
    <name type="scientific">Lentzea atacamensis</name>
    <dbReference type="NCBI Taxonomy" id="531938"/>
    <lineage>
        <taxon>Bacteria</taxon>
        <taxon>Bacillati</taxon>
        <taxon>Actinomycetota</taxon>
        <taxon>Actinomycetes</taxon>
        <taxon>Pseudonocardiales</taxon>
        <taxon>Pseudonocardiaceae</taxon>
        <taxon>Lentzea</taxon>
    </lineage>
</organism>
<dbReference type="InterPro" id="IPR023834">
    <property type="entry name" value="T7SS_pept_S8A_mycosin"/>
</dbReference>
<proteinExistence type="inferred from homology"/>
<dbReference type="GO" id="GO:0005886">
    <property type="term" value="C:plasma membrane"/>
    <property type="evidence" value="ECO:0007669"/>
    <property type="project" value="UniProtKB-SubCell"/>
</dbReference>
<evidence type="ECO:0000256" key="2">
    <source>
        <dbReference type="ARBA" id="ARBA00011073"/>
    </source>
</evidence>
<evidence type="ECO:0000256" key="5">
    <source>
        <dbReference type="ARBA" id="ARBA00022692"/>
    </source>
</evidence>
<evidence type="ECO:0000256" key="8">
    <source>
        <dbReference type="ARBA" id="ARBA00022989"/>
    </source>
</evidence>
<evidence type="ECO:0000256" key="11">
    <source>
        <dbReference type="SAM" id="Phobius"/>
    </source>
</evidence>
<dbReference type="RefSeq" id="WP_233439691.1">
    <property type="nucleotide sequence ID" value="NZ_QGHB01000006.1"/>
</dbReference>
<evidence type="ECO:0000256" key="12">
    <source>
        <dbReference type="SAM" id="SignalP"/>
    </source>
</evidence>
<dbReference type="InterPro" id="IPR050131">
    <property type="entry name" value="Peptidase_S8_subtilisin-like"/>
</dbReference>
<evidence type="ECO:0000256" key="10">
    <source>
        <dbReference type="PROSITE-ProRule" id="PRU01240"/>
    </source>
</evidence>
<evidence type="ECO:0000256" key="4">
    <source>
        <dbReference type="ARBA" id="ARBA00022670"/>
    </source>
</evidence>
<keyword evidence="9 11" id="KW-0472">Membrane</keyword>
<dbReference type="PANTHER" id="PTHR43806">
    <property type="entry name" value="PEPTIDASE S8"/>
    <property type="match status" value="1"/>
</dbReference>
<evidence type="ECO:0000256" key="1">
    <source>
        <dbReference type="ARBA" id="ARBA00004162"/>
    </source>
</evidence>
<dbReference type="PANTHER" id="PTHR43806:SF11">
    <property type="entry name" value="CEREVISIN-RELATED"/>
    <property type="match status" value="1"/>
</dbReference>
<dbReference type="InterPro" id="IPR000209">
    <property type="entry name" value="Peptidase_S8/S53_dom"/>
</dbReference>
<protein>
    <submittedName>
        <fullName evidence="14">Type VII secretion-associated serine protease mycosin</fullName>
    </submittedName>
</protein>
<reference evidence="14 15" key="1">
    <citation type="submission" date="2018-05" db="EMBL/GenBank/DDBJ databases">
        <title>Genomic Encyclopedia of Type Strains, Phase IV (KMG-IV): sequencing the most valuable type-strain genomes for metagenomic binning, comparative biology and taxonomic classification.</title>
        <authorList>
            <person name="Goeker M."/>
        </authorList>
    </citation>
    <scope>NUCLEOTIDE SEQUENCE [LARGE SCALE GENOMIC DNA]</scope>
    <source>
        <strain evidence="14 15">DSM 45480</strain>
    </source>
</reference>
<keyword evidence="3" id="KW-1003">Cell membrane</keyword>
<dbReference type="InterPro" id="IPR023828">
    <property type="entry name" value="Peptidase_S8_Ser-AS"/>
</dbReference>
<evidence type="ECO:0000256" key="7">
    <source>
        <dbReference type="ARBA" id="ARBA00022825"/>
    </source>
</evidence>
<feature type="active site" description="Charge relay system" evidence="10">
    <location>
        <position position="108"/>
    </location>
</feature>
<comment type="subcellular location">
    <subcellularLocation>
        <location evidence="1">Cell membrane</location>
        <topology evidence="1">Single-pass membrane protein</topology>
    </subcellularLocation>
</comment>
<evidence type="ECO:0000313" key="15">
    <source>
        <dbReference type="Proteomes" id="UP000246005"/>
    </source>
</evidence>
<dbReference type="GO" id="GO:0006508">
    <property type="term" value="P:proteolysis"/>
    <property type="evidence" value="ECO:0007669"/>
    <property type="project" value="UniProtKB-KW"/>
</dbReference>
<comment type="similarity">
    <text evidence="2 10">Belongs to the peptidase S8 family.</text>
</comment>
<dbReference type="SUPFAM" id="SSF52743">
    <property type="entry name" value="Subtilisin-like"/>
    <property type="match status" value="1"/>
</dbReference>
<dbReference type="GO" id="GO:0004252">
    <property type="term" value="F:serine-type endopeptidase activity"/>
    <property type="evidence" value="ECO:0007669"/>
    <property type="project" value="UniProtKB-UniRule"/>
</dbReference>
<dbReference type="AlphaFoldDB" id="A0A316HVU8"/>
<keyword evidence="4 10" id="KW-0645">Protease</keyword>
<dbReference type="PRINTS" id="PR00723">
    <property type="entry name" value="SUBTILISIN"/>
</dbReference>
<dbReference type="InterPro" id="IPR022398">
    <property type="entry name" value="Peptidase_S8_His-AS"/>
</dbReference>
<feature type="domain" description="Peptidase S8/S53" evidence="13">
    <location>
        <begin position="64"/>
        <end position="313"/>
    </location>
</feature>
<dbReference type="Proteomes" id="UP000246005">
    <property type="component" value="Unassembled WGS sequence"/>
</dbReference>
<evidence type="ECO:0000313" key="14">
    <source>
        <dbReference type="EMBL" id="PWK85542.1"/>
    </source>
</evidence>
<dbReference type="EMBL" id="QGHB01000006">
    <property type="protein sequence ID" value="PWK85542.1"/>
    <property type="molecule type" value="Genomic_DNA"/>
</dbReference>
<gene>
    <name evidence="14" type="ORF">C8D88_106170</name>
</gene>
<keyword evidence="7 10" id="KW-0720">Serine protease</keyword>
<dbReference type="PROSITE" id="PS00137">
    <property type="entry name" value="SUBTILASE_HIS"/>
    <property type="match status" value="1"/>
</dbReference>
<dbReference type="NCBIfam" id="TIGR03921">
    <property type="entry name" value="T7SS_mycosin"/>
    <property type="match status" value="1"/>
</dbReference>
<dbReference type="Gene3D" id="3.40.50.200">
    <property type="entry name" value="Peptidase S8/S53 domain"/>
    <property type="match status" value="1"/>
</dbReference>
<feature type="active site" description="Charge relay system" evidence="10">
    <location>
        <position position="265"/>
    </location>
</feature>
<dbReference type="Pfam" id="PF00082">
    <property type="entry name" value="Peptidase_S8"/>
    <property type="match status" value="1"/>
</dbReference>
<keyword evidence="5 11" id="KW-0812">Transmembrane</keyword>